<protein>
    <submittedName>
        <fullName evidence="10">Unannotated protein</fullName>
    </submittedName>
</protein>
<dbReference type="SUPFAM" id="SSF56317">
    <property type="entry name" value="Carbon-nitrogen hydrolase"/>
    <property type="match status" value="1"/>
</dbReference>
<reference evidence="10" key="1">
    <citation type="submission" date="2020-05" db="EMBL/GenBank/DDBJ databases">
        <authorList>
            <person name="Chiriac C."/>
            <person name="Salcher M."/>
            <person name="Ghai R."/>
            <person name="Kavagutti S V."/>
        </authorList>
    </citation>
    <scope>NUCLEOTIDE SEQUENCE</scope>
</reference>
<gene>
    <name evidence="10" type="ORF">UFOPK2312_00951</name>
</gene>
<organism evidence="10">
    <name type="scientific">freshwater metagenome</name>
    <dbReference type="NCBI Taxonomy" id="449393"/>
    <lineage>
        <taxon>unclassified sequences</taxon>
        <taxon>metagenomes</taxon>
        <taxon>ecological metagenomes</taxon>
    </lineage>
</organism>
<keyword evidence="7" id="KW-0012">Acyltransferase</keyword>
<dbReference type="Gene3D" id="3.60.110.10">
    <property type="entry name" value="Carbon-nitrogen hydrolase"/>
    <property type="match status" value="1"/>
</dbReference>
<evidence type="ECO:0000256" key="6">
    <source>
        <dbReference type="ARBA" id="ARBA00023136"/>
    </source>
</evidence>
<dbReference type="PANTHER" id="PTHR38686:SF1">
    <property type="entry name" value="APOLIPOPROTEIN N-ACYLTRANSFERASE"/>
    <property type="match status" value="1"/>
</dbReference>
<evidence type="ECO:0000256" key="7">
    <source>
        <dbReference type="ARBA" id="ARBA00023315"/>
    </source>
</evidence>
<accession>A0A6J6MUC3</accession>
<keyword evidence="4 8" id="KW-0812">Transmembrane</keyword>
<dbReference type="Pfam" id="PF00795">
    <property type="entry name" value="CN_hydrolase"/>
    <property type="match status" value="1"/>
</dbReference>
<dbReference type="GO" id="GO:0005886">
    <property type="term" value="C:plasma membrane"/>
    <property type="evidence" value="ECO:0007669"/>
    <property type="project" value="UniProtKB-SubCell"/>
</dbReference>
<evidence type="ECO:0000256" key="2">
    <source>
        <dbReference type="ARBA" id="ARBA00022475"/>
    </source>
</evidence>
<proteinExistence type="inferred from homology"/>
<evidence type="ECO:0000256" key="5">
    <source>
        <dbReference type="ARBA" id="ARBA00022989"/>
    </source>
</evidence>
<dbReference type="AlphaFoldDB" id="A0A6J6MUC3"/>
<evidence type="ECO:0000256" key="4">
    <source>
        <dbReference type="ARBA" id="ARBA00022692"/>
    </source>
</evidence>
<comment type="subcellular location">
    <subcellularLocation>
        <location evidence="1">Cell membrane</location>
        <topology evidence="1">Multi-pass membrane protein</topology>
    </subcellularLocation>
</comment>
<feature type="transmembrane region" description="Helical" evidence="8">
    <location>
        <begin position="6"/>
        <end position="32"/>
    </location>
</feature>
<dbReference type="EMBL" id="CAEZWY010000136">
    <property type="protein sequence ID" value="CAB4677456.1"/>
    <property type="molecule type" value="Genomic_DNA"/>
</dbReference>
<evidence type="ECO:0000256" key="1">
    <source>
        <dbReference type="ARBA" id="ARBA00004651"/>
    </source>
</evidence>
<dbReference type="InterPro" id="IPR004563">
    <property type="entry name" value="Apolipo_AcylTrfase"/>
</dbReference>
<keyword evidence="5 8" id="KW-1133">Transmembrane helix</keyword>
<dbReference type="Pfam" id="PF20154">
    <property type="entry name" value="LNT_N"/>
    <property type="match status" value="1"/>
</dbReference>
<keyword evidence="6 8" id="KW-0472">Membrane</keyword>
<dbReference type="GO" id="GO:0042158">
    <property type="term" value="P:lipoprotein biosynthetic process"/>
    <property type="evidence" value="ECO:0007669"/>
    <property type="project" value="InterPro"/>
</dbReference>
<keyword evidence="3" id="KW-0808">Transferase</keyword>
<evidence type="ECO:0000259" key="9">
    <source>
        <dbReference type="PROSITE" id="PS50263"/>
    </source>
</evidence>
<feature type="transmembrane region" description="Helical" evidence="8">
    <location>
        <begin position="68"/>
        <end position="90"/>
    </location>
</feature>
<sequence>MFRVVIAGVLLAASFPPINFWFLAPISIALFYSQLMGAIFKLRLQICALYGLFFFAPLLHWSSTFVGALPWLILVVGETLFFLGLAIFSWDSKITHYFRFAALWVLLEFAREKLPFGGFGWGRVGFSQLPSPLSFYLPIFGVTGLTFLTVIFAAVFTKKELRVKSFIFLVATAMIGFGTEYLMDHKVAQKSENSKLNITLIQGGVAQANLDFNNIPMEVFKRHLATTNKYLASKSYAINPADLIIWPENASDLDPITTPEIARDITALGREFTGDILIGAVLNGEDGPKNAAILYKDNGNIEQYIKRDLAPFGEYIPLRTIAERISPLAKEITDFIPGSNSAVFSTENGVFTPLICFELLDDAFATKTNLKSNFLVSITNNATFGKSSEAAQQFLIARVRAYESRKEAAIVSTTGYTGFIDSKGRVMVQAAQFDQSATSREISLNNYQTPISKNRNFPELLVTAIFLLTFYRRKRG</sequence>
<dbReference type="PANTHER" id="PTHR38686">
    <property type="entry name" value="APOLIPOPROTEIN N-ACYLTRANSFERASE"/>
    <property type="match status" value="1"/>
</dbReference>
<evidence type="ECO:0000256" key="3">
    <source>
        <dbReference type="ARBA" id="ARBA00022679"/>
    </source>
</evidence>
<dbReference type="GO" id="GO:0016410">
    <property type="term" value="F:N-acyltransferase activity"/>
    <property type="evidence" value="ECO:0007669"/>
    <property type="project" value="InterPro"/>
</dbReference>
<dbReference type="HAMAP" id="MF_01148">
    <property type="entry name" value="Lnt"/>
    <property type="match status" value="1"/>
</dbReference>
<feature type="transmembrane region" description="Helical" evidence="8">
    <location>
        <begin position="163"/>
        <end position="183"/>
    </location>
</feature>
<keyword evidence="2" id="KW-1003">Cell membrane</keyword>
<feature type="transmembrane region" description="Helical" evidence="8">
    <location>
        <begin position="44"/>
        <end position="62"/>
    </location>
</feature>
<evidence type="ECO:0000256" key="8">
    <source>
        <dbReference type="SAM" id="Phobius"/>
    </source>
</evidence>
<dbReference type="InterPro" id="IPR003010">
    <property type="entry name" value="C-N_Hydrolase"/>
</dbReference>
<dbReference type="CDD" id="cd07571">
    <property type="entry name" value="ALP_N-acyl_transferase"/>
    <property type="match status" value="1"/>
</dbReference>
<dbReference type="PROSITE" id="PS50263">
    <property type="entry name" value="CN_HYDROLASE"/>
    <property type="match status" value="1"/>
</dbReference>
<feature type="domain" description="CN hydrolase" evidence="9">
    <location>
        <begin position="201"/>
        <end position="444"/>
    </location>
</feature>
<feature type="transmembrane region" description="Helical" evidence="8">
    <location>
        <begin position="134"/>
        <end position="156"/>
    </location>
</feature>
<evidence type="ECO:0000313" key="10">
    <source>
        <dbReference type="EMBL" id="CAB4677456.1"/>
    </source>
</evidence>
<dbReference type="InterPro" id="IPR036526">
    <property type="entry name" value="C-N_Hydrolase_sf"/>
</dbReference>
<dbReference type="NCBIfam" id="TIGR00546">
    <property type="entry name" value="lnt"/>
    <property type="match status" value="1"/>
</dbReference>
<name>A0A6J6MUC3_9ZZZZ</name>
<dbReference type="InterPro" id="IPR045378">
    <property type="entry name" value="LNT_N"/>
</dbReference>